<protein>
    <submittedName>
        <fullName evidence="1">Uncharacterized protein</fullName>
    </submittedName>
</protein>
<proteinExistence type="predicted"/>
<evidence type="ECO:0000313" key="2">
    <source>
        <dbReference type="Proteomes" id="UP001501727"/>
    </source>
</evidence>
<gene>
    <name evidence="1" type="ORF">GCM10022229_16720</name>
</gene>
<dbReference type="EMBL" id="BAAAZU010000006">
    <property type="protein sequence ID" value="GAA3923460.1"/>
    <property type="molecule type" value="Genomic_DNA"/>
</dbReference>
<accession>A0ABP7MKZ1</accession>
<organism evidence="1 2">
    <name type="scientific">Luteimonas lutimaris</name>
    <dbReference type="NCBI Taxonomy" id="698645"/>
    <lineage>
        <taxon>Bacteria</taxon>
        <taxon>Pseudomonadati</taxon>
        <taxon>Pseudomonadota</taxon>
        <taxon>Gammaproteobacteria</taxon>
        <taxon>Lysobacterales</taxon>
        <taxon>Lysobacteraceae</taxon>
        <taxon>Luteimonas</taxon>
    </lineage>
</organism>
<comment type="caution">
    <text evidence="1">The sequence shown here is derived from an EMBL/GenBank/DDBJ whole genome shotgun (WGS) entry which is preliminary data.</text>
</comment>
<sequence>MWGSKGLGGFNQGDLAEELDDDQIHAVLGLFGSDVAAYAPRSRAAVIGINRTGLTGISDLERRYTRFYLDANRASAHGNDAARNDTVAARFDALFPEARQPATLHALADHDLRLLWRAASQAAGSAPRPDLAETALSVFEVTERRGIIDRQDVLKLRGILLAGRRFEQARRFTAAHPEAGLTTLPAFDDPLTNKAPAATVWRMNADGSRLTRTAIDLEPAQVLVTAGCHFSADAAEDITADPVLGPVFARHAHWLVSTPGVESIDAVRDWNRRFPEAPAEMIHDRGEWSVLPTWSMPEFHVVRGGKVIETVKGWPRSPASNRRPLIDALHRAGLLDQPSAEPTPL</sequence>
<name>A0ABP7MKZ1_9GAMM</name>
<reference evidence="2" key="1">
    <citation type="journal article" date="2019" name="Int. J. Syst. Evol. Microbiol.">
        <title>The Global Catalogue of Microorganisms (GCM) 10K type strain sequencing project: providing services to taxonomists for standard genome sequencing and annotation.</title>
        <authorList>
            <consortium name="The Broad Institute Genomics Platform"/>
            <consortium name="The Broad Institute Genome Sequencing Center for Infectious Disease"/>
            <person name="Wu L."/>
            <person name="Ma J."/>
        </authorList>
    </citation>
    <scope>NUCLEOTIDE SEQUENCE [LARGE SCALE GENOMIC DNA]</scope>
    <source>
        <strain evidence="2">JCM 16916</strain>
    </source>
</reference>
<keyword evidence="2" id="KW-1185">Reference proteome</keyword>
<dbReference type="Proteomes" id="UP001501727">
    <property type="component" value="Unassembled WGS sequence"/>
</dbReference>
<evidence type="ECO:0000313" key="1">
    <source>
        <dbReference type="EMBL" id="GAA3923460.1"/>
    </source>
</evidence>